<evidence type="ECO:0000313" key="11">
    <source>
        <dbReference type="Proteomes" id="UP000295765"/>
    </source>
</evidence>
<feature type="transmembrane region" description="Helical" evidence="8">
    <location>
        <begin position="317"/>
        <end position="338"/>
    </location>
</feature>
<keyword evidence="11" id="KW-1185">Reference proteome</keyword>
<feature type="transmembrane region" description="Helical" evidence="8">
    <location>
        <begin position="89"/>
        <end position="109"/>
    </location>
</feature>
<evidence type="ECO:0000256" key="5">
    <source>
        <dbReference type="ARBA" id="ARBA00022692"/>
    </source>
</evidence>
<keyword evidence="7 8" id="KW-0472">Membrane</keyword>
<feature type="domain" description="Glycosyltransferase RgtA/B/C/D-like" evidence="9">
    <location>
        <begin position="68"/>
        <end position="221"/>
    </location>
</feature>
<sequence>MSATAGREPWRTDLLLVCAVLLAAHALPLLVHRDLWVQDEARYGEILREMLGSGRWLVPHLNGHPYPDKPPVYFWMVAGVAHWVQPVELAFRIFTVFSTALATLGTWLLGRTLAGRAAGLWAALVYLTVLVSLVVGQIARMDMLLAAAAVFAWLALLRLREGGGGGAALAFWLCSALALAVKGPIALAFTLLPALVWLPLDGGREALRRLRPLTGIAGLALGVLGWIGAVLLAGEGDYLRTIWHEQLVGRAVNSWSHKEPVWFYAALLPLLLLPWTGPACTGARALWRERPAGTRFLALSAALPLLAISLVSGKLFIYVQPLVPALAVIAGIGCARLAQAERLGALQFALPPLYALLLALGIAFGTHDQLADDWRGHAIALAALGLAGFALWLPRARPRRWLAGTVALGAACGWLLFAALLPLVDPLFSARALGTAIARVAPQPREVAIVHSTRGILNLYAGRLLTEVDREDARAWWQAHPQGVLVIQAAHLKYVFDDAAVPASCKVNDTHRVELKAYHVIADC</sequence>
<dbReference type="GO" id="GO:0009103">
    <property type="term" value="P:lipopolysaccharide biosynthetic process"/>
    <property type="evidence" value="ECO:0007669"/>
    <property type="project" value="TreeGrafter"/>
</dbReference>
<evidence type="ECO:0000259" key="9">
    <source>
        <dbReference type="Pfam" id="PF13231"/>
    </source>
</evidence>
<evidence type="ECO:0000256" key="6">
    <source>
        <dbReference type="ARBA" id="ARBA00022989"/>
    </source>
</evidence>
<dbReference type="Pfam" id="PF13231">
    <property type="entry name" value="PMT_2"/>
    <property type="match status" value="1"/>
</dbReference>
<comment type="caution">
    <text evidence="10">The sequence shown here is derived from an EMBL/GenBank/DDBJ whole genome shotgun (WGS) entry which is preliminary data.</text>
</comment>
<dbReference type="EMBL" id="SLWY01000003">
    <property type="protein sequence ID" value="TCO83040.1"/>
    <property type="molecule type" value="Genomic_DNA"/>
</dbReference>
<dbReference type="InterPro" id="IPR050297">
    <property type="entry name" value="LipidA_mod_glycosyltrf_83"/>
</dbReference>
<dbReference type="InterPro" id="IPR038731">
    <property type="entry name" value="RgtA/B/C-like"/>
</dbReference>
<keyword evidence="3" id="KW-0328">Glycosyltransferase</keyword>
<feature type="transmembrane region" description="Helical" evidence="8">
    <location>
        <begin position="210"/>
        <end position="233"/>
    </location>
</feature>
<dbReference type="GO" id="GO:0016763">
    <property type="term" value="F:pentosyltransferase activity"/>
    <property type="evidence" value="ECO:0007669"/>
    <property type="project" value="TreeGrafter"/>
</dbReference>
<comment type="subcellular location">
    <subcellularLocation>
        <location evidence="1">Cell membrane</location>
        <topology evidence="1">Multi-pass membrane protein</topology>
    </subcellularLocation>
</comment>
<proteinExistence type="predicted"/>
<evidence type="ECO:0000256" key="7">
    <source>
        <dbReference type="ARBA" id="ARBA00023136"/>
    </source>
</evidence>
<feature type="transmembrane region" description="Helical" evidence="8">
    <location>
        <begin position="292"/>
        <end position="311"/>
    </location>
</feature>
<reference evidence="10 11" key="1">
    <citation type="submission" date="2019-03" db="EMBL/GenBank/DDBJ databases">
        <title>Genomic Encyclopedia of Type Strains, Phase IV (KMG-IV): sequencing the most valuable type-strain genomes for metagenomic binning, comparative biology and taxonomic classification.</title>
        <authorList>
            <person name="Goeker M."/>
        </authorList>
    </citation>
    <scope>NUCLEOTIDE SEQUENCE [LARGE SCALE GENOMIC DNA]</scope>
    <source>
        <strain evidence="10 11">DSM 25287</strain>
    </source>
</reference>
<dbReference type="Proteomes" id="UP000295765">
    <property type="component" value="Unassembled WGS sequence"/>
</dbReference>
<dbReference type="RefSeq" id="WP_165904004.1">
    <property type="nucleotide sequence ID" value="NZ_SLWY01000003.1"/>
</dbReference>
<evidence type="ECO:0000256" key="2">
    <source>
        <dbReference type="ARBA" id="ARBA00022475"/>
    </source>
</evidence>
<protein>
    <submittedName>
        <fullName evidence="10">4-amino-4-deoxy-L-arabinose transferase-like glycosyltransferase</fullName>
    </submittedName>
</protein>
<keyword evidence="2" id="KW-1003">Cell membrane</keyword>
<evidence type="ECO:0000256" key="1">
    <source>
        <dbReference type="ARBA" id="ARBA00004651"/>
    </source>
</evidence>
<gene>
    <name evidence="10" type="ORF">EV699_10385</name>
</gene>
<name>A0A4R2L8M4_9GAMM</name>
<evidence type="ECO:0000256" key="8">
    <source>
        <dbReference type="SAM" id="Phobius"/>
    </source>
</evidence>
<dbReference type="PANTHER" id="PTHR33908:SF3">
    <property type="entry name" value="UNDECAPRENYL PHOSPHATE-ALPHA-4-AMINO-4-DEOXY-L-ARABINOSE ARABINOSYL TRANSFERASE"/>
    <property type="match status" value="1"/>
</dbReference>
<organism evidence="10 11">
    <name type="scientific">Plasticicumulans lactativorans</name>
    <dbReference type="NCBI Taxonomy" id="1133106"/>
    <lineage>
        <taxon>Bacteria</taxon>
        <taxon>Pseudomonadati</taxon>
        <taxon>Pseudomonadota</taxon>
        <taxon>Gammaproteobacteria</taxon>
        <taxon>Candidatus Competibacteraceae</taxon>
        <taxon>Plasticicumulans</taxon>
    </lineage>
</organism>
<keyword evidence="5 8" id="KW-0812">Transmembrane</keyword>
<feature type="transmembrane region" description="Helical" evidence="8">
    <location>
        <begin position="401"/>
        <end position="424"/>
    </location>
</feature>
<dbReference type="AlphaFoldDB" id="A0A4R2L8M4"/>
<accession>A0A4R2L8M4</accession>
<evidence type="ECO:0000313" key="10">
    <source>
        <dbReference type="EMBL" id="TCO83040.1"/>
    </source>
</evidence>
<dbReference type="GO" id="GO:0005886">
    <property type="term" value="C:plasma membrane"/>
    <property type="evidence" value="ECO:0007669"/>
    <property type="project" value="UniProtKB-SubCell"/>
</dbReference>
<keyword evidence="6 8" id="KW-1133">Transmembrane helix</keyword>
<dbReference type="GO" id="GO:0010041">
    <property type="term" value="P:response to iron(III) ion"/>
    <property type="evidence" value="ECO:0007669"/>
    <property type="project" value="TreeGrafter"/>
</dbReference>
<keyword evidence="4 10" id="KW-0808">Transferase</keyword>
<feature type="transmembrane region" description="Helical" evidence="8">
    <location>
        <begin position="169"/>
        <end position="198"/>
    </location>
</feature>
<evidence type="ECO:0000256" key="4">
    <source>
        <dbReference type="ARBA" id="ARBA00022679"/>
    </source>
</evidence>
<feature type="transmembrane region" description="Helical" evidence="8">
    <location>
        <begin position="121"/>
        <end position="154"/>
    </location>
</feature>
<feature type="transmembrane region" description="Helical" evidence="8">
    <location>
        <begin position="376"/>
        <end position="394"/>
    </location>
</feature>
<dbReference type="PANTHER" id="PTHR33908">
    <property type="entry name" value="MANNOSYLTRANSFERASE YKCB-RELATED"/>
    <property type="match status" value="1"/>
</dbReference>
<evidence type="ECO:0000256" key="3">
    <source>
        <dbReference type="ARBA" id="ARBA00022676"/>
    </source>
</evidence>
<feature type="transmembrane region" description="Helical" evidence="8">
    <location>
        <begin position="261"/>
        <end position="280"/>
    </location>
</feature>
<feature type="transmembrane region" description="Helical" evidence="8">
    <location>
        <begin position="345"/>
        <end position="364"/>
    </location>
</feature>